<dbReference type="CDD" id="cd00086">
    <property type="entry name" value="homeodomain"/>
    <property type="match status" value="1"/>
</dbReference>
<proteinExistence type="inferred from homology"/>
<dbReference type="Pfam" id="PF00046">
    <property type="entry name" value="Homeodomain"/>
    <property type="match status" value="1"/>
</dbReference>
<feature type="region of interest" description="Disordered" evidence="11">
    <location>
        <begin position="99"/>
        <end position="171"/>
    </location>
</feature>
<dbReference type="SMART" id="SM00389">
    <property type="entry name" value="HOX"/>
    <property type="match status" value="1"/>
</dbReference>
<dbReference type="InterPro" id="IPR020479">
    <property type="entry name" value="HD_metazoa"/>
</dbReference>
<evidence type="ECO:0000313" key="13">
    <source>
        <dbReference type="Proteomes" id="UP000887566"/>
    </source>
</evidence>
<evidence type="ECO:0000256" key="3">
    <source>
        <dbReference type="ARBA" id="ARBA00023015"/>
    </source>
</evidence>
<accession>A0A914XUH9</accession>
<keyword evidence="13" id="KW-1185">Reference proteome</keyword>
<evidence type="ECO:0000256" key="5">
    <source>
        <dbReference type="ARBA" id="ARBA00023155"/>
    </source>
</evidence>
<keyword evidence="5 9" id="KW-0371">Homeobox</keyword>
<feature type="compositionally biased region" description="Acidic residues" evidence="11">
    <location>
        <begin position="139"/>
        <end position="152"/>
    </location>
</feature>
<evidence type="ECO:0000313" key="14">
    <source>
        <dbReference type="WBParaSite" id="PSAMB.scaffold971size37829.g10197.t1"/>
    </source>
</evidence>
<protein>
    <submittedName>
        <fullName evidence="14">Homeobox domain-containing protein</fullName>
    </submittedName>
</protein>
<keyword evidence="2" id="KW-0217">Developmental protein</keyword>
<evidence type="ECO:0000256" key="9">
    <source>
        <dbReference type="PROSITE-ProRule" id="PRU00108"/>
    </source>
</evidence>
<name>A0A914XUH9_9BILA</name>
<evidence type="ECO:0000256" key="6">
    <source>
        <dbReference type="ARBA" id="ARBA00023163"/>
    </source>
</evidence>
<dbReference type="InterPro" id="IPR051300">
    <property type="entry name" value="HMX_Homeobox_TF"/>
</dbReference>
<evidence type="ECO:0000259" key="12">
    <source>
        <dbReference type="PROSITE" id="PS50071"/>
    </source>
</evidence>
<organism evidence="13 14">
    <name type="scientific">Plectus sambesii</name>
    <dbReference type="NCBI Taxonomy" id="2011161"/>
    <lineage>
        <taxon>Eukaryota</taxon>
        <taxon>Metazoa</taxon>
        <taxon>Ecdysozoa</taxon>
        <taxon>Nematoda</taxon>
        <taxon>Chromadorea</taxon>
        <taxon>Plectida</taxon>
        <taxon>Plectina</taxon>
        <taxon>Plectoidea</taxon>
        <taxon>Plectidae</taxon>
        <taxon>Plectus</taxon>
    </lineage>
</organism>
<dbReference type="WBParaSite" id="PSAMB.scaffold971size37829.g10197.t1">
    <property type="protein sequence ID" value="PSAMB.scaffold971size37829.g10197.t1"/>
    <property type="gene ID" value="PSAMB.scaffold971size37829.g10197"/>
</dbReference>
<evidence type="ECO:0000256" key="4">
    <source>
        <dbReference type="ARBA" id="ARBA00023125"/>
    </source>
</evidence>
<dbReference type="InterPro" id="IPR017970">
    <property type="entry name" value="Homeobox_CS"/>
</dbReference>
<dbReference type="GO" id="GO:0005634">
    <property type="term" value="C:nucleus"/>
    <property type="evidence" value="ECO:0007669"/>
    <property type="project" value="UniProtKB-SubCell"/>
</dbReference>
<evidence type="ECO:0000256" key="7">
    <source>
        <dbReference type="ARBA" id="ARBA00023242"/>
    </source>
</evidence>
<dbReference type="GO" id="GO:0000977">
    <property type="term" value="F:RNA polymerase II transcription regulatory region sequence-specific DNA binding"/>
    <property type="evidence" value="ECO:0007669"/>
    <property type="project" value="TreeGrafter"/>
</dbReference>
<dbReference type="PANTHER" id="PTHR46110">
    <property type="entry name" value="HOMEOBOX PROTEIN HMX"/>
    <property type="match status" value="1"/>
</dbReference>
<keyword evidence="3" id="KW-0805">Transcription regulation</keyword>
<evidence type="ECO:0000256" key="2">
    <source>
        <dbReference type="ARBA" id="ARBA00022473"/>
    </source>
</evidence>
<keyword evidence="6" id="KW-0804">Transcription</keyword>
<dbReference type="PRINTS" id="PR00024">
    <property type="entry name" value="HOMEOBOX"/>
</dbReference>
<dbReference type="GO" id="GO:0000981">
    <property type="term" value="F:DNA-binding transcription factor activity, RNA polymerase II-specific"/>
    <property type="evidence" value="ECO:0007669"/>
    <property type="project" value="InterPro"/>
</dbReference>
<reference evidence="14" key="1">
    <citation type="submission" date="2022-11" db="UniProtKB">
        <authorList>
            <consortium name="WormBaseParasite"/>
        </authorList>
    </citation>
    <scope>IDENTIFICATION</scope>
</reference>
<keyword evidence="7 9" id="KW-0539">Nucleus</keyword>
<dbReference type="AlphaFoldDB" id="A0A914XUH9"/>
<evidence type="ECO:0000256" key="8">
    <source>
        <dbReference type="ARBA" id="ARBA00038165"/>
    </source>
</evidence>
<dbReference type="InterPro" id="IPR001356">
    <property type="entry name" value="HD"/>
</dbReference>
<dbReference type="PROSITE" id="PS00027">
    <property type="entry name" value="HOMEOBOX_1"/>
    <property type="match status" value="1"/>
</dbReference>
<dbReference type="Proteomes" id="UP000887566">
    <property type="component" value="Unplaced"/>
</dbReference>
<comment type="subcellular location">
    <subcellularLocation>
        <location evidence="1 9 10">Nucleus</location>
    </subcellularLocation>
</comment>
<feature type="DNA-binding region" description="Homeobox" evidence="9">
    <location>
        <begin position="178"/>
        <end position="237"/>
    </location>
</feature>
<evidence type="ECO:0000256" key="10">
    <source>
        <dbReference type="RuleBase" id="RU000682"/>
    </source>
</evidence>
<evidence type="ECO:0000256" key="1">
    <source>
        <dbReference type="ARBA" id="ARBA00004123"/>
    </source>
</evidence>
<dbReference type="Gene3D" id="1.10.10.60">
    <property type="entry name" value="Homeodomain-like"/>
    <property type="match status" value="1"/>
</dbReference>
<keyword evidence="4 9" id="KW-0238">DNA-binding</keyword>
<dbReference type="InterPro" id="IPR009057">
    <property type="entry name" value="Homeodomain-like_sf"/>
</dbReference>
<dbReference type="PANTHER" id="PTHR46110:SF3">
    <property type="entry name" value="HOMEOBOX PROTEIN HMX"/>
    <property type="match status" value="1"/>
</dbReference>
<evidence type="ECO:0000256" key="11">
    <source>
        <dbReference type="SAM" id="MobiDB-lite"/>
    </source>
</evidence>
<dbReference type="PROSITE" id="PS50071">
    <property type="entry name" value="HOMEOBOX_2"/>
    <property type="match status" value="1"/>
</dbReference>
<dbReference type="SUPFAM" id="SSF46689">
    <property type="entry name" value="Homeodomain-like"/>
    <property type="match status" value="1"/>
</dbReference>
<dbReference type="FunFam" id="1.10.10.60:FF:000053">
    <property type="entry name" value="H6 family homeobox 2"/>
    <property type="match status" value="1"/>
</dbReference>
<comment type="similarity">
    <text evidence="8">Belongs to the HMX homeobox family.</text>
</comment>
<sequence length="350" mass="37926">MGRSTAVNGAKTVTDKLIHPRSSRHLLAFDVSRVGVIALRHQRRPAVTLRKLLSFAGDQRPRRSYPTPRGKSVGDQLFDLSKSMMPASLLHLTSAINQSQHNREEAAQNLSTKQQLKQHHQQSQQLVLDRPRNMSPIESDAEDDDDDDDEEHTGDGTTRTSDDDVSGLGGDALAMRRKKKTRTVFSRSQVFQLESTFDMKRYLSSAERSALASNLRLTETQVKIWFQNRRNKWKRTIAAEMEAASVAQVHRATSFLAGAHQLSRAAAAAATIDRPAVSSSLFFPTGSGNALVSNEMTSSVVTSSSTASGVMDSNNVKFPGGGGSLMYTGAGGSLYGAFAAAAAAAHARLL</sequence>
<feature type="domain" description="Homeobox" evidence="12">
    <location>
        <begin position="176"/>
        <end position="236"/>
    </location>
</feature>